<proteinExistence type="predicted"/>
<sequence>MTVEPYREESKMKEMNEERGRKEGSFRCLKVTLGLGTFLGSFPFSVTGPGVTVAFSWCSFALLWTLVLFALYAVDAVIFFFELSQGKQAQTDDLEAQGSGISAEIIAIQRAAQRLFYLTVIASAMARRKILARTITSVCRLARPDVKFQRDLLCGYVVIQAILLSTFFALNRAQFPIMSVCQWMFFLIHKTVTTNALAFYAPLYALHARVLAMSLRDLKLDLEEFRVDSSHARSRFREIRDAVRSLNEGFGLVVVMLHGYIAYTLVEQLYLMTSLQDTAESVELAIKIGSAFTGASRIGVDVAILLIINWPAQQFLDRDKELREYLADTNSNRETGGWGDLGSIEKSHSMVLTGAGYLDLGKHLIMKVLGLVVSYAVLLVQFRQAEIVSGAIRSDGP</sequence>
<feature type="transmembrane region" description="Helical" evidence="1">
    <location>
        <begin position="183"/>
        <end position="206"/>
    </location>
</feature>
<organism evidence="2">
    <name type="scientific">Darwinula stevensoni</name>
    <dbReference type="NCBI Taxonomy" id="69355"/>
    <lineage>
        <taxon>Eukaryota</taxon>
        <taxon>Metazoa</taxon>
        <taxon>Ecdysozoa</taxon>
        <taxon>Arthropoda</taxon>
        <taxon>Crustacea</taxon>
        <taxon>Oligostraca</taxon>
        <taxon>Ostracoda</taxon>
        <taxon>Podocopa</taxon>
        <taxon>Podocopida</taxon>
        <taxon>Darwinulocopina</taxon>
        <taxon>Darwinuloidea</taxon>
        <taxon>Darwinulidae</taxon>
        <taxon>Darwinula</taxon>
    </lineage>
</organism>
<keyword evidence="1" id="KW-0812">Transmembrane</keyword>
<evidence type="ECO:0000256" key="1">
    <source>
        <dbReference type="SAM" id="Phobius"/>
    </source>
</evidence>
<feature type="transmembrane region" description="Helical" evidence="1">
    <location>
        <begin position="245"/>
        <end position="266"/>
    </location>
</feature>
<name>A0A7R9A5L4_9CRUS</name>
<accession>A0A7R9A5L4</accession>
<evidence type="ECO:0000313" key="3">
    <source>
        <dbReference type="Proteomes" id="UP000677054"/>
    </source>
</evidence>
<dbReference type="EMBL" id="CAJPEV010001861">
    <property type="protein sequence ID" value="CAG0894647.1"/>
    <property type="molecule type" value="Genomic_DNA"/>
</dbReference>
<keyword evidence="1" id="KW-0472">Membrane</keyword>
<dbReference type="AlphaFoldDB" id="A0A7R9A5L4"/>
<feature type="transmembrane region" description="Helical" evidence="1">
    <location>
        <begin position="153"/>
        <end position="171"/>
    </location>
</feature>
<keyword evidence="3" id="KW-1185">Reference proteome</keyword>
<evidence type="ECO:0008006" key="4">
    <source>
        <dbReference type="Google" id="ProtNLM"/>
    </source>
</evidence>
<gene>
    <name evidence="2" type="ORF">DSTB1V02_LOCUS8288</name>
</gene>
<reference evidence="2" key="1">
    <citation type="submission" date="2020-11" db="EMBL/GenBank/DDBJ databases">
        <authorList>
            <person name="Tran Van P."/>
        </authorList>
    </citation>
    <scope>NUCLEOTIDE SEQUENCE</scope>
</reference>
<evidence type="ECO:0000313" key="2">
    <source>
        <dbReference type="EMBL" id="CAD7248476.1"/>
    </source>
</evidence>
<dbReference type="EMBL" id="LR901378">
    <property type="protein sequence ID" value="CAD7248476.1"/>
    <property type="molecule type" value="Genomic_DNA"/>
</dbReference>
<keyword evidence="1" id="KW-1133">Transmembrane helix</keyword>
<protein>
    <recommendedName>
        <fullName evidence="4">Gustatory receptor</fullName>
    </recommendedName>
</protein>
<feature type="transmembrane region" description="Helical" evidence="1">
    <location>
        <begin position="54"/>
        <end position="81"/>
    </location>
</feature>
<feature type="transmembrane region" description="Helical" evidence="1">
    <location>
        <begin position="28"/>
        <end position="48"/>
    </location>
</feature>
<dbReference type="Proteomes" id="UP000677054">
    <property type="component" value="Unassembled WGS sequence"/>
</dbReference>